<dbReference type="RefSeq" id="WP_069469227.1">
    <property type="nucleotide sequence ID" value="NZ_CP017107.1"/>
</dbReference>
<feature type="domain" description="Helicase C-terminal" evidence="3">
    <location>
        <begin position="462"/>
        <end position="646"/>
    </location>
</feature>
<proteinExistence type="predicted"/>
<reference evidence="4 5" key="1">
    <citation type="submission" date="2016-09" db="EMBL/GenBank/DDBJ databases">
        <title>Complete Genome Sequence of Lactobacillus salivarius Jin.</title>
        <authorList>
            <person name="Jin N."/>
            <person name="Li C."/>
            <person name="Wang M."/>
            <person name="Ren D."/>
            <person name="Di Y."/>
            <person name="Pan R."/>
            <person name="Du S."/>
            <person name="Lu H."/>
            <person name="Li X."/>
            <person name="Tian M."/>
        </authorList>
    </citation>
    <scope>NUCLEOTIDE SEQUENCE [LARGE SCALE GENOMIC DNA]</scope>
    <source>
        <strain evidence="4 5">CICC 23174</strain>
    </source>
</reference>
<keyword evidence="4" id="KW-0347">Helicase</keyword>
<dbReference type="GO" id="GO:0004386">
    <property type="term" value="F:helicase activity"/>
    <property type="evidence" value="ECO:0007669"/>
    <property type="project" value="UniProtKB-KW"/>
</dbReference>
<organism evidence="4 5">
    <name type="scientific">Ligilactobacillus salivarius</name>
    <dbReference type="NCBI Taxonomy" id="1624"/>
    <lineage>
        <taxon>Bacteria</taxon>
        <taxon>Bacillati</taxon>
        <taxon>Bacillota</taxon>
        <taxon>Bacilli</taxon>
        <taxon>Lactobacillales</taxon>
        <taxon>Lactobacillaceae</taxon>
        <taxon>Ligilactobacillus</taxon>
    </lineage>
</organism>
<accession>A0A1D7TS67</accession>
<dbReference type="Gene3D" id="3.40.50.150">
    <property type="entry name" value="Vaccinia Virus protein VP39"/>
    <property type="match status" value="1"/>
</dbReference>
<dbReference type="SUPFAM" id="SSF52980">
    <property type="entry name" value="Restriction endonuclease-like"/>
    <property type="match status" value="1"/>
</dbReference>
<dbReference type="PANTHER" id="PTHR47396:SF1">
    <property type="entry name" value="ATP-DEPENDENT HELICASE IRC3-RELATED"/>
    <property type="match status" value="1"/>
</dbReference>
<dbReference type="InterPro" id="IPR001650">
    <property type="entry name" value="Helicase_C-like"/>
</dbReference>
<dbReference type="InterPro" id="IPR039442">
    <property type="entry name" value="Mrr-like_dom"/>
</dbReference>
<feature type="region of interest" description="Disordered" evidence="2">
    <location>
        <begin position="649"/>
        <end position="672"/>
    </location>
</feature>
<dbReference type="SMART" id="SM00487">
    <property type="entry name" value="DEXDc"/>
    <property type="match status" value="1"/>
</dbReference>
<dbReference type="InterPro" id="IPR027417">
    <property type="entry name" value="P-loop_NTPase"/>
</dbReference>
<dbReference type="Proteomes" id="UP000094723">
    <property type="component" value="Chromosome"/>
</dbReference>
<dbReference type="Pfam" id="PF18135">
    <property type="entry name" value="Type_ISP_C"/>
    <property type="match status" value="1"/>
</dbReference>
<dbReference type="SUPFAM" id="SSF53335">
    <property type="entry name" value="S-adenosyl-L-methionine-dependent methyltransferases"/>
    <property type="match status" value="1"/>
</dbReference>
<dbReference type="GO" id="GO:0005829">
    <property type="term" value="C:cytosol"/>
    <property type="evidence" value="ECO:0007669"/>
    <property type="project" value="TreeGrafter"/>
</dbReference>
<dbReference type="Pfam" id="PF13156">
    <property type="entry name" value="Mrr_cat_2"/>
    <property type="match status" value="1"/>
</dbReference>
<dbReference type="EMBL" id="CP017107">
    <property type="protein sequence ID" value="AOO73811.1"/>
    <property type="molecule type" value="Genomic_DNA"/>
</dbReference>
<evidence type="ECO:0000259" key="3">
    <source>
        <dbReference type="PROSITE" id="PS51194"/>
    </source>
</evidence>
<dbReference type="GO" id="GO:0003677">
    <property type="term" value="F:DNA binding"/>
    <property type="evidence" value="ECO:0007669"/>
    <property type="project" value="InterPro"/>
</dbReference>
<dbReference type="InterPro" id="IPR041635">
    <property type="entry name" value="Type_ISP_LLaBIII_C"/>
</dbReference>
<dbReference type="InterPro" id="IPR029063">
    <property type="entry name" value="SAM-dependent_MTases_sf"/>
</dbReference>
<dbReference type="PROSITE" id="PS00092">
    <property type="entry name" value="N6_MTASE"/>
    <property type="match status" value="1"/>
</dbReference>
<protein>
    <submittedName>
        <fullName evidence="4">Helicase</fullName>
    </submittedName>
</protein>
<dbReference type="PANTHER" id="PTHR47396">
    <property type="entry name" value="TYPE I RESTRICTION ENZYME ECOKI R PROTEIN"/>
    <property type="match status" value="1"/>
</dbReference>
<evidence type="ECO:0000313" key="4">
    <source>
        <dbReference type="EMBL" id="AOO73811.1"/>
    </source>
</evidence>
<dbReference type="Pfam" id="PF00271">
    <property type="entry name" value="Helicase_C"/>
    <property type="match status" value="1"/>
</dbReference>
<dbReference type="InterPro" id="IPR053980">
    <property type="entry name" value="ISP_coupler"/>
</dbReference>
<dbReference type="GO" id="GO:0008168">
    <property type="term" value="F:methyltransferase activity"/>
    <property type="evidence" value="ECO:0007669"/>
    <property type="project" value="InterPro"/>
</dbReference>
<dbReference type="PROSITE" id="PS51194">
    <property type="entry name" value="HELICASE_CTER"/>
    <property type="match status" value="1"/>
</dbReference>
<dbReference type="GO" id="GO:0032259">
    <property type="term" value="P:methylation"/>
    <property type="evidence" value="ECO:0007669"/>
    <property type="project" value="InterPro"/>
</dbReference>
<dbReference type="Gene3D" id="3.40.50.300">
    <property type="entry name" value="P-loop containing nucleotide triphosphate hydrolases"/>
    <property type="match status" value="2"/>
</dbReference>
<dbReference type="Pfam" id="PF22240">
    <property type="entry name" value="ISP_coupler"/>
    <property type="match status" value="1"/>
</dbReference>
<dbReference type="InterPro" id="IPR006935">
    <property type="entry name" value="Helicase/UvrB_N"/>
</dbReference>
<evidence type="ECO:0000313" key="5">
    <source>
        <dbReference type="Proteomes" id="UP000094723"/>
    </source>
</evidence>
<dbReference type="InterPro" id="IPR050742">
    <property type="entry name" value="Helicase_Restrict-Modif_Enz"/>
</dbReference>
<keyword evidence="4" id="KW-0067">ATP-binding</keyword>
<gene>
    <name evidence="4" type="ORF">BHF65_06105</name>
</gene>
<dbReference type="CDD" id="cd17926">
    <property type="entry name" value="DEXHc_RE"/>
    <property type="match status" value="1"/>
</dbReference>
<dbReference type="InterPro" id="IPR002052">
    <property type="entry name" value="DNA_methylase_N6_adenine_CS"/>
</dbReference>
<dbReference type="InterPro" id="IPR011335">
    <property type="entry name" value="Restrct_endonuc-II-like"/>
</dbReference>
<keyword evidence="1" id="KW-0378">Hydrolase</keyword>
<dbReference type="GO" id="GO:0016787">
    <property type="term" value="F:hydrolase activity"/>
    <property type="evidence" value="ECO:0007669"/>
    <property type="project" value="UniProtKB-KW"/>
</dbReference>
<dbReference type="REBASE" id="159700">
    <property type="entry name" value="Lsa23174ORF6105P"/>
</dbReference>
<dbReference type="SMART" id="SM00490">
    <property type="entry name" value="HELICc"/>
    <property type="match status" value="1"/>
</dbReference>
<dbReference type="InterPro" id="IPR014001">
    <property type="entry name" value="Helicase_ATP-bd"/>
</dbReference>
<keyword evidence="4" id="KW-0547">Nucleotide-binding</keyword>
<dbReference type="Pfam" id="PF04851">
    <property type="entry name" value="ResIII"/>
    <property type="match status" value="1"/>
</dbReference>
<evidence type="ECO:0000256" key="1">
    <source>
        <dbReference type="ARBA" id="ARBA00022801"/>
    </source>
</evidence>
<evidence type="ECO:0000256" key="2">
    <source>
        <dbReference type="SAM" id="MobiDB-lite"/>
    </source>
</evidence>
<dbReference type="SUPFAM" id="SSF52540">
    <property type="entry name" value="P-loop containing nucleoside triphosphate hydrolases"/>
    <property type="match status" value="1"/>
</dbReference>
<sequence length="1569" mass="178659">MSTFNELVNQIDDQLTNQRDRGTAFEKLAVAYLKNEPAFKNKYSNVWMLNEVPDEFQISKQDTGVDIVAQDRVTGKLTAVQAKYYKGKVGKDTINSFIAETGKEYYTDGMIISSTDDWNKNAKKATEELSKDIAIIGLSQLQNANFDWQLFDFDSYKKDLTYKAKKLRDYQKEAISNALAYFKDHSRGKLIMAPGTGKTFTSLKIAEALMNESGGGTYNVLYLVPSIQLLSQTLFNWNSDKSDDLSMISFSVVSDRKATKKKSGEDDLSAKDIGFPATTNVEELMANYANIKKQSQKTMTVVFSTYQSIDVISKAQKQGYPEFDLIISDEAHRTTGASQMGDASVFTKVHDNDIVKGKLRLYQTATPKVYGPEAKKKADDNSMVISSMDDETKYGTEIFRLGFGDAVSRGYLTDYKVSVLAVSETFVNKEMQKVMASSTSELKTSDIGKIIGVWNAMVKRNGITGEIDGAPMKRAIAFTDTIAHSKQIAKEFNYVINDYLGAQAEDSFTVDVHHVDGGLNALQKKTELDWLASDIADNEARLLSNVRFLTEGIDVPNLDAVIFLSPKKSQVDIVQAVGRIMRKFEGKEYGYIIIPIVIDTNSDPADVLDSNDKYKEVWQVLNALRSTDERFDAEINKLELNKKKSGRINIIGTNTSPDQPITEDDGKDIENGESGQPVQLELNLEEMAGLEKAFYGRIVQKVGDRLYLEDWSKDVAEIAKRHITKINDLIDSQPGAKQAFDVFLTSLQHNINSSVDKKQAIEMLAQHLITQPIFEALFEGYSFVKDNPVSHAMNDVVSAFSVFGFDKEQKELAPFYESVKLRASGIDNAEAKQKIIITLYDKFFRTGFKETTEQLGIVFTPVEVVDFIIKSVDYALNKYFGKYLSSKNVHILDPFTGTGTFMTRTLQYFKQQMDNGEITFEDILHKYNHELHANEIVLLSYYIASINIEAVFDEVNGPERGYEPFEGIVLTDTFESTERENSFMDELLGENNKRLKKQQEQPITAIISNPPYSVGQRNQNDNNENIHYKNLENDIQKTYIKYSKANNSNRVYDSYIKAFRWATNRLENKGIIGFVTNGNFIDNGSTDGLRSSLYKEFNHLYIFNLRGNARTSGEQRRKEKDNVFGQGTRTPITISILIKDGTDDHEIHYHDIGDYLTRKAKLNTIKEFSSINGIDWDKIIPDINNDWINQRDLKYLEYTEISGEKDSVFYNQYIGVNSNRDAWVYGYSKKKMLDNINRMIDNYNIQAKKGYEDKSRLDNDLTQIKWTSELQKKALSGVELHFIKNCVVSTFYRPFTKKWLYYNRELLHRPGKFDTKWGEKNLAIVTTGRSSNKDFSVLAIKNIPDINLMSAGAQTFLRYDNSMNESLLQDNSNVNELFAQRIGLSTDDTFTYVYGLLNSKEYQTKYANDLKKDLARIPIVKDKKKYVEIGKKLMDLHLNYEEVPIYKGVSIESKADPSYKVNKMKFDKIKNIETNKKEKDRSTIIFNTDITIKNIPEKAYEYVVNGKSAIEWIMDQYQVKTDKKSGITDDPNDFSDDPKYIFNLLLRIINVSVQTVDLVNSLPKLEIIE</sequence>
<dbReference type="GO" id="GO:0005524">
    <property type="term" value="F:ATP binding"/>
    <property type="evidence" value="ECO:0007669"/>
    <property type="project" value="InterPro"/>
</dbReference>
<dbReference type="PRINTS" id="PR00507">
    <property type="entry name" value="N12N6MTFRASE"/>
</dbReference>
<name>A0A1D7TS67_9LACO</name>